<feature type="transmembrane region" description="Helical" evidence="1">
    <location>
        <begin position="538"/>
        <end position="563"/>
    </location>
</feature>
<evidence type="ECO:0008006" key="5">
    <source>
        <dbReference type="Google" id="ProtNLM"/>
    </source>
</evidence>
<dbReference type="OrthoDB" id="7967616at2"/>
<reference evidence="3 4" key="1">
    <citation type="submission" date="2015-03" db="EMBL/GenBank/DDBJ databases">
        <title>Genome sequencing of Methylobacterium variabile DSM 16961.</title>
        <authorList>
            <person name="Chaudhry V."/>
            <person name="Patil P.B."/>
        </authorList>
    </citation>
    <scope>NUCLEOTIDE SEQUENCE [LARGE SCALE GENOMIC DNA]</scope>
    <source>
        <strain evidence="3 4">DSM 16961</strain>
    </source>
</reference>
<organism evidence="3 4">
    <name type="scientific">Methylobacterium variabile</name>
    <dbReference type="NCBI Taxonomy" id="298794"/>
    <lineage>
        <taxon>Bacteria</taxon>
        <taxon>Pseudomonadati</taxon>
        <taxon>Pseudomonadota</taxon>
        <taxon>Alphaproteobacteria</taxon>
        <taxon>Hyphomicrobiales</taxon>
        <taxon>Methylobacteriaceae</taxon>
        <taxon>Methylobacterium</taxon>
    </lineage>
</organism>
<feature type="transmembrane region" description="Helical" evidence="1">
    <location>
        <begin position="655"/>
        <end position="678"/>
    </location>
</feature>
<evidence type="ECO:0000313" key="4">
    <source>
        <dbReference type="Proteomes" id="UP000035955"/>
    </source>
</evidence>
<dbReference type="PATRIC" id="fig|298794.3.peg.3765"/>
<keyword evidence="1" id="KW-0472">Membrane</keyword>
<feature type="chain" id="PRO_5005282456" description="Conjugal transfer protein TraY" evidence="2">
    <location>
        <begin position="26"/>
        <end position="762"/>
    </location>
</feature>
<feature type="transmembrane region" description="Helical" evidence="1">
    <location>
        <begin position="73"/>
        <end position="92"/>
    </location>
</feature>
<keyword evidence="1" id="KW-1133">Transmembrane helix</keyword>
<dbReference type="Proteomes" id="UP000035955">
    <property type="component" value="Unassembled WGS sequence"/>
</dbReference>
<feature type="transmembrane region" description="Helical" evidence="1">
    <location>
        <begin position="608"/>
        <end position="635"/>
    </location>
</feature>
<protein>
    <recommendedName>
        <fullName evidence="5">Conjugal transfer protein TraY</fullName>
    </recommendedName>
</protein>
<gene>
    <name evidence="3" type="ORF">VQ02_04145</name>
</gene>
<comment type="caution">
    <text evidence="3">The sequence shown here is derived from an EMBL/GenBank/DDBJ whole genome shotgun (WGS) entry which is preliminary data.</text>
</comment>
<dbReference type="RefSeq" id="WP_048442893.1">
    <property type="nucleotide sequence ID" value="NZ_LABY01000024.1"/>
</dbReference>
<keyword evidence="4" id="KW-1185">Reference proteome</keyword>
<evidence type="ECO:0000313" key="3">
    <source>
        <dbReference type="EMBL" id="KMO42112.1"/>
    </source>
</evidence>
<evidence type="ECO:0000256" key="1">
    <source>
        <dbReference type="SAM" id="Phobius"/>
    </source>
</evidence>
<feature type="signal peptide" evidence="2">
    <location>
        <begin position="1"/>
        <end position="25"/>
    </location>
</feature>
<dbReference type="NCBIfam" id="TIGR04346">
    <property type="entry name" value="DotA_TraY"/>
    <property type="match status" value="1"/>
</dbReference>
<dbReference type="InterPro" id="IPR027628">
    <property type="entry name" value="DotA_TraY"/>
</dbReference>
<dbReference type="EMBL" id="LABY01000024">
    <property type="protein sequence ID" value="KMO42112.1"/>
    <property type="molecule type" value="Genomic_DNA"/>
</dbReference>
<proteinExistence type="predicted"/>
<dbReference type="AlphaFoldDB" id="A0A0J6T8D1"/>
<sequence length="762" mass="80812">MLRRTATATSAGSFGLLAAATAAQSQTTGKEMFTPVQNDLALINLRKLLGCVVDGVWTAATCTDDRPLTVALGYFNVGCLILSTILGCYLLYSMVADTANDGQAFGRQSSTKYTLLRVMTGAILSLPIKSGLSLVQILVVQIAVWGSGFGDTLWTRVAGTQLTGMYGTLTQPAQALGDFALRGNLAKVLEGRLYGHVCAQSLQQYANNVSGRNNAASIVSRTIVDRGSFGSWSPQTTTYYFADSNGYFRRSNNLCGSVIYEHQKISVNFDDANDASTTATLIALAEQQSQRAFQAAIGGLDRAASGIATTIMSGSRDDESIKNRIKEAVDSAYSSVNQILTQSSNNQLNQALRNYLSNSTENGWLSAAMWQRSMSLVQAKLLAASAGPSASVRAVPPASITTYMPSLGHSAYWPLVEEAQRNVTYVGTFSGYIAAQGSGSVARITSDDPAAQADPPSQFARALSAIYSGVLSVISRPESGSWKDPILEVQEIGQSIANWGLAATGAGAGSDFVGWGLGLLKHPVAHVTQQGLERASGFLYFLATILFAAAFMLVGLVPFVVIVHFLMATFNWFLVVAEAMIAVPIWLLTKFMPARSDSFVGNSGQGYIFFLGILLRPPLIVIGLLVSLLLMRVGIDITNIFFRGALAMISPDGTIAYAMVGTAGLFVYAVILFSIVMLSAGQISALPETVLSWVGAQIERRTGNTTAMAAAGIFMPTSPNQILSRNASRTAGALVSGTMLGSRQSGKTMLSLIRGQDKGKGL</sequence>
<evidence type="ECO:0000256" key="2">
    <source>
        <dbReference type="SAM" id="SignalP"/>
    </source>
</evidence>
<keyword evidence="2" id="KW-0732">Signal</keyword>
<accession>A0A0J6T8D1</accession>
<name>A0A0J6T8D1_9HYPH</name>
<feature type="transmembrane region" description="Helical" evidence="1">
    <location>
        <begin position="569"/>
        <end position="588"/>
    </location>
</feature>
<keyword evidence="1" id="KW-0812">Transmembrane</keyword>